<dbReference type="PANTHER" id="PTHR46564:SF1">
    <property type="entry name" value="TRANSPOSASE"/>
    <property type="match status" value="1"/>
</dbReference>
<dbReference type="Proteomes" id="UP000553980">
    <property type="component" value="Unassembled WGS sequence"/>
</dbReference>
<dbReference type="InterPro" id="IPR038717">
    <property type="entry name" value="Tc1-like_DDE_dom"/>
</dbReference>
<feature type="region of interest" description="Disordered" evidence="1">
    <location>
        <begin position="42"/>
        <end position="62"/>
    </location>
</feature>
<dbReference type="InterPro" id="IPR036397">
    <property type="entry name" value="RNaseH_sf"/>
</dbReference>
<evidence type="ECO:0000259" key="3">
    <source>
        <dbReference type="Pfam" id="PF13358"/>
    </source>
</evidence>
<evidence type="ECO:0000259" key="2">
    <source>
        <dbReference type="Pfam" id="PF01710"/>
    </source>
</evidence>
<dbReference type="InterPro" id="IPR009057">
    <property type="entry name" value="Homeodomain-like_sf"/>
</dbReference>
<proteinExistence type="predicted"/>
<dbReference type="Proteomes" id="UP000313390">
    <property type="component" value="Unassembled WGS sequence"/>
</dbReference>
<dbReference type="GO" id="GO:0003676">
    <property type="term" value="F:nucleic acid binding"/>
    <property type="evidence" value="ECO:0007669"/>
    <property type="project" value="InterPro"/>
</dbReference>
<evidence type="ECO:0000313" key="5">
    <source>
        <dbReference type="EMBL" id="TNV09056.1"/>
    </source>
</evidence>
<name>A0A5C5CE65_9HYPH</name>
<comment type="caution">
    <text evidence="5">The sequence shown here is derived from an EMBL/GenBank/DDBJ whole genome shotgun (WGS) entry which is preliminary data.</text>
</comment>
<accession>A0A5C5CE65</accession>
<dbReference type="AlphaFoldDB" id="A0A5C5CE65"/>
<dbReference type="Pfam" id="PF13358">
    <property type="entry name" value="DDE_3"/>
    <property type="match status" value="1"/>
</dbReference>
<gene>
    <name evidence="5" type="ORF">FIB18_21795</name>
    <name evidence="4" type="ORF">GGQ79_004479</name>
</gene>
<reference evidence="5 6" key="1">
    <citation type="journal article" date="2011" name="Int. J. Syst. Evol. Microbiol.">
        <title>Ochrobactrum pecoris sp. nov., isolated from farm animals.</title>
        <authorList>
            <person name="Kampfer P."/>
            <person name="Huber B."/>
            <person name="Busse H.J."/>
            <person name="Scholz H.C."/>
            <person name="Tomaso H."/>
            <person name="Hotzel H."/>
            <person name="Melzer F."/>
        </authorList>
    </citation>
    <scope>NUCLEOTIDE SEQUENCE [LARGE SCALE GENOMIC DNA]</scope>
    <source>
        <strain evidence="5 6">08RB2639</strain>
    </source>
</reference>
<dbReference type="SUPFAM" id="SSF46689">
    <property type="entry name" value="Homeodomain-like"/>
    <property type="match status" value="1"/>
</dbReference>
<evidence type="ECO:0000313" key="6">
    <source>
        <dbReference type="Proteomes" id="UP000313390"/>
    </source>
</evidence>
<sequence length="318" mass="35458">MSHAYSLDLRQRIVDAISEGQSRRAAAATFKVSPATAVRLKQRLDRTGSVDPSRRGRPGGSGKLGLCRDVIIAKVEVQPDITMPDLAMWLEEHHALKADTSNLSKLLCRAGFTYKKTLMAAERACADVRKECDEWREHRQPAMQKNPGRLVFVDETSIKTNMTPIRGRSRKGQRLQADAPFGKWNTQTFIAGLRCDAITAPFVVDGTMDGEKFDIYVRTQLAPTLTPGDVVIWDNLNVHKSPRAAAAIAEKGAWILFLPQYLPDKNPIEMAFSKLKSLLRKAKARTYDDLWKAVGKVCGLFSPQECWNYFKAAGCVAH</sequence>
<keyword evidence="7" id="KW-1185">Reference proteome</keyword>
<protein>
    <submittedName>
        <fullName evidence="4 5">Transposase</fullName>
    </submittedName>
</protein>
<dbReference type="OrthoDB" id="565387at2"/>
<dbReference type="InterPro" id="IPR047655">
    <property type="entry name" value="Transpos_IS630-like"/>
</dbReference>
<feature type="domain" description="Transposase Synechocystis PCC 6803" evidence="2">
    <location>
        <begin position="4"/>
        <end position="123"/>
    </location>
</feature>
<organism evidence="5 6">
    <name type="scientific">Brucella pecoris</name>
    <dbReference type="NCBI Taxonomy" id="867683"/>
    <lineage>
        <taxon>Bacteria</taxon>
        <taxon>Pseudomonadati</taxon>
        <taxon>Pseudomonadota</taxon>
        <taxon>Alphaproteobacteria</taxon>
        <taxon>Hyphomicrobiales</taxon>
        <taxon>Brucellaceae</taxon>
        <taxon>Brucella/Ochrobactrum group</taxon>
        <taxon>Brucella</taxon>
    </lineage>
</organism>
<reference evidence="5" key="2">
    <citation type="submission" date="2019-06" db="EMBL/GenBank/DDBJ databases">
        <authorList>
            <person name="Hu M."/>
        </authorList>
    </citation>
    <scope>NUCLEOTIDE SEQUENCE</scope>
    <source>
        <strain evidence="5">08RB2639</strain>
    </source>
</reference>
<dbReference type="PANTHER" id="PTHR46564">
    <property type="entry name" value="TRANSPOSASE"/>
    <property type="match status" value="1"/>
</dbReference>
<dbReference type="EMBL" id="VEWK01000016">
    <property type="protein sequence ID" value="TNV09056.1"/>
    <property type="molecule type" value="Genomic_DNA"/>
</dbReference>
<feature type="domain" description="Tc1-like transposase DDE" evidence="3">
    <location>
        <begin position="149"/>
        <end position="290"/>
    </location>
</feature>
<reference evidence="4 7" key="3">
    <citation type="submission" date="2020-08" db="EMBL/GenBank/DDBJ databases">
        <title>Genomic Encyclopedia of Type Strains, Phase IV (KMG-IV): sequencing the most valuable type-strain genomes for metagenomic binning, comparative biology and taxonomic classification.</title>
        <authorList>
            <person name="Goeker M."/>
        </authorList>
    </citation>
    <scope>NUCLEOTIDE SEQUENCE [LARGE SCALE GENOMIC DNA]</scope>
    <source>
        <strain evidence="4 7">DSM 23868</strain>
    </source>
</reference>
<dbReference type="InterPro" id="IPR002622">
    <property type="entry name" value="Transposase_14"/>
</dbReference>
<dbReference type="NCBIfam" id="NF033545">
    <property type="entry name" value="transpos_IS630"/>
    <property type="match status" value="1"/>
</dbReference>
<feature type="compositionally biased region" description="Basic and acidic residues" evidence="1">
    <location>
        <begin position="42"/>
        <end position="54"/>
    </location>
</feature>
<dbReference type="Gene3D" id="3.30.420.10">
    <property type="entry name" value="Ribonuclease H-like superfamily/Ribonuclease H"/>
    <property type="match status" value="1"/>
</dbReference>
<dbReference type="RefSeq" id="WP_140022715.1">
    <property type="nucleotide sequence ID" value="NZ_JACIEX010000015.1"/>
</dbReference>
<evidence type="ECO:0000313" key="7">
    <source>
        <dbReference type="Proteomes" id="UP000553980"/>
    </source>
</evidence>
<dbReference type="EMBL" id="JACIEX010000015">
    <property type="protein sequence ID" value="MBB4095926.1"/>
    <property type="molecule type" value="Genomic_DNA"/>
</dbReference>
<evidence type="ECO:0000313" key="4">
    <source>
        <dbReference type="EMBL" id="MBB4095926.1"/>
    </source>
</evidence>
<dbReference type="Pfam" id="PF01710">
    <property type="entry name" value="HTH_Tnp_IS630"/>
    <property type="match status" value="1"/>
</dbReference>
<evidence type="ECO:0000256" key="1">
    <source>
        <dbReference type="SAM" id="MobiDB-lite"/>
    </source>
</evidence>